<gene>
    <name evidence="1" type="ORF">FC770_08445</name>
</gene>
<evidence type="ECO:0000313" key="1">
    <source>
        <dbReference type="EMBL" id="TKI62411.1"/>
    </source>
</evidence>
<protein>
    <recommendedName>
        <fullName evidence="3">Red chlorophyll catabolite reductase</fullName>
    </recommendedName>
</protein>
<name>A0A4U2YR23_9ACTN</name>
<sequence length="287" mass="33169">MFSLPRRSYIATLCTVSTSSSQTKTIHEYLAENPDVDNSELWAQFWEILSDAKERIIRELPVQPHPSSEGLEYWATEDKSYEGSMSTFVGDPDNGAEWLVHSWIGNRTNSILDMNLQVWLGPHIDVPHLILVFGTIPQIFFYSELVPRRDLMTEVDYLEKYYEPLNEDFLELRGDDRFTWSVSHGSYMRAFLSPVAHSYTADRSEDVVNTLREVVNARVDKWLEAVRNAQPTPVEERAALRERDHKVRTYGYTLDPMNELSKKFLGAERVEELVAVRAGFKQMEELG</sequence>
<evidence type="ECO:0000313" key="2">
    <source>
        <dbReference type="Proteomes" id="UP000307808"/>
    </source>
</evidence>
<dbReference type="Proteomes" id="UP000307808">
    <property type="component" value="Unassembled WGS sequence"/>
</dbReference>
<keyword evidence="2" id="KW-1185">Reference proteome</keyword>
<dbReference type="InterPro" id="IPR009439">
    <property type="entry name" value="RCC_reductase"/>
</dbReference>
<comment type="caution">
    <text evidence="1">The sequence shown here is derived from an EMBL/GenBank/DDBJ whole genome shotgun (WGS) entry which is preliminary data.</text>
</comment>
<dbReference type="Gene3D" id="3.40.1500.20">
    <property type="match status" value="1"/>
</dbReference>
<dbReference type="PANTHER" id="PTHR34685:SF2">
    <property type="entry name" value="RED CHLOROPHYLL CATABOLITE REDUCTASE, CHLOROPLASTIC"/>
    <property type="match status" value="1"/>
</dbReference>
<organism evidence="1 2">
    <name type="scientific">Nocardioides jishulii</name>
    <dbReference type="NCBI Taxonomy" id="2575440"/>
    <lineage>
        <taxon>Bacteria</taxon>
        <taxon>Bacillati</taxon>
        <taxon>Actinomycetota</taxon>
        <taxon>Actinomycetes</taxon>
        <taxon>Propionibacteriales</taxon>
        <taxon>Nocardioidaceae</taxon>
        <taxon>Nocardioides</taxon>
    </lineage>
</organism>
<dbReference type="AlphaFoldDB" id="A0A4U2YR23"/>
<proteinExistence type="predicted"/>
<dbReference type="OrthoDB" id="6397580at2"/>
<evidence type="ECO:0008006" key="3">
    <source>
        <dbReference type="Google" id="ProtNLM"/>
    </source>
</evidence>
<dbReference type="Pfam" id="PF06405">
    <property type="entry name" value="RCC_reductase"/>
    <property type="match status" value="1"/>
</dbReference>
<dbReference type="PANTHER" id="PTHR34685">
    <property type="entry name" value="RED CHLOROPHYLL CATABOLITE REDUCTASE, CHLOROPLASTIC"/>
    <property type="match status" value="1"/>
</dbReference>
<reference evidence="1 2" key="1">
    <citation type="submission" date="2019-04" db="EMBL/GenBank/DDBJ databases">
        <authorList>
            <person name="Dong K."/>
        </authorList>
    </citation>
    <scope>NUCLEOTIDE SEQUENCE [LARGE SCALE GENOMIC DNA]</scope>
    <source>
        <strain evidence="2">dk3543</strain>
    </source>
</reference>
<accession>A0A4U2YR23</accession>
<dbReference type="EMBL" id="SZPY01000002">
    <property type="protein sequence ID" value="TKI62411.1"/>
    <property type="molecule type" value="Genomic_DNA"/>
</dbReference>
<dbReference type="GO" id="GO:0051743">
    <property type="term" value="F:red chlorophyll catabolite reductase activity"/>
    <property type="evidence" value="ECO:0007669"/>
    <property type="project" value="InterPro"/>
</dbReference>